<dbReference type="AlphaFoldDB" id="A0AAJ5VUD6"/>
<protein>
    <submittedName>
        <fullName evidence="2">DUF2272 domain-containing protein</fullName>
    </submittedName>
</protein>
<accession>A0AAJ5VUD6</accession>
<evidence type="ECO:0000259" key="1">
    <source>
        <dbReference type="Pfam" id="PF10030"/>
    </source>
</evidence>
<evidence type="ECO:0000313" key="2">
    <source>
        <dbReference type="EMBL" id="WEK04321.1"/>
    </source>
</evidence>
<dbReference type="InterPro" id="IPR019262">
    <property type="entry name" value="DUF2272"/>
</dbReference>
<proteinExistence type="predicted"/>
<gene>
    <name evidence="2" type="ORF">P0Y65_19420</name>
</gene>
<reference evidence="2" key="1">
    <citation type="submission" date="2023-03" db="EMBL/GenBank/DDBJ databases">
        <title>Andean soil-derived lignocellulolytic bacterial consortium as a source of novel taxa and putative plastic-active enzymes.</title>
        <authorList>
            <person name="Diaz-Garcia L."/>
            <person name="Chuvochina M."/>
            <person name="Feuerriegel G."/>
            <person name="Bunk B."/>
            <person name="Sproer C."/>
            <person name="Streit W.R."/>
            <person name="Rodriguez L.M."/>
            <person name="Overmann J."/>
            <person name="Jimenez D.J."/>
        </authorList>
    </citation>
    <scope>NUCLEOTIDE SEQUENCE</scope>
    <source>
        <strain evidence="2">MAG 4196</strain>
    </source>
</reference>
<evidence type="ECO:0000313" key="3">
    <source>
        <dbReference type="Proteomes" id="UP001217476"/>
    </source>
</evidence>
<dbReference type="Pfam" id="PF10030">
    <property type="entry name" value="DUF2272"/>
    <property type="match status" value="1"/>
</dbReference>
<dbReference type="Proteomes" id="UP001217476">
    <property type="component" value="Chromosome"/>
</dbReference>
<organism evidence="2 3">
    <name type="scientific">Candidatus Devosia phytovorans</name>
    <dbReference type="NCBI Taxonomy" id="3121372"/>
    <lineage>
        <taxon>Bacteria</taxon>
        <taxon>Pseudomonadati</taxon>
        <taxon>Pseudomonadota</taxon>
        <taxon>Alphaproteobacteria</taxon>
        <taxon>Hyphomicrobiales</taxon>
        <taxon>Devosiaceae</taxon>
        <taxon>Devosia</taxon>
    </lineage>
</organism>
<name>A0AAJ5VUD6_9HYPH</name>
<dbReference type="EMBL" id="CP119312">
    <property type="protein sequence ID" value="WEK04321.1"/>
    <property type="molecule type" value="Genomic_DNA"/>
</dbReference>
<feature type="domain" description="DUF2272" evidence="1">
    <location>
        <begin position="31"/>
        <end position="202"/>
    </location>
</feature>
<sequence>MPSDFVKNLVKICEEECDIFGDGAQKEYMETVYERVGNYWNALSKTPSFEHWATYNGRSEVEFEDNGSVDNSRNQPWSAAFISYVMRKAGAGDHFAYSSSHSTYIVRALKQAQKHTPTSAFIARRHKEYVPKLGDLIACERLKTLSPSFDTYPGYVAENKYQAHCDVVTEVHSDHIATIGGNVSDSVRRKSWPLVGHGMIDNVDPWSPTANVICIIENQL</sequence>